<dbReference type="GO" id="GO:0003839">
    <property type="term" value="F:gamma-glutamylcyclotransferase activity"/>
    <property type="evidence" value="ECO:0007669"/>
    <property type="project" value="InterPro"/>
</dbReference>
<dbReference type="InterPro" id="IPR013024">
    <property type="entry name" value="GGCT-like"/>
</dbReference>
<organism evidence="5 6">
    <name type="scientific">Candidatus Merdiplasma excrementigallinarum</name>
    <dbReference type="NCBI Taxonomy" id="2840864"/>
    <lineage>
        <taxon>Bacteria</taxon>
        <taxon>Bacillati</taxon>
        <taxon>Bacillota</taxon>
        <taxon>Clostridia</taxon>
        <taxon>Lachnospirales</taxon>
        <taxon>Lachnospiraceae</taxon>
        <taxon>Lachnospiraceae incertae sedis</taxon>
        <taxon>Candidatus Merdiplasma</taxon>
    </lineage>
</organism>
<dbReference type="PANTHER" id="PTHR12935">
    <property type="entry name" value="GAMMA-GLUTAMYLCYCLOTRANSFERASE"/>
    <property type="match status" value="1"/>
</dbReference>
<dbReference type="Gene3D" id="3.10.490.10">
    <property type="entry name" value="Gamma-glutamyl cyclotransferase-like"/>
    <property type="match status" value="1"/>
</dbReference>
<feature type="domain" description="Gamma-glutamylcyclotransferase AIG2-like" evidence="4">
    <location>
        <begin position="8"/>
        <end position="113"/>
    </location>
</feature>
<dbReference type="PANTHER" id="PTHR12935:SF0">
    <property type="entry name" value="GAMMA-GLUTAMYLCYCLOTRANSFERASE"/>
    <property type="match status" value="1"/>
</dbReference>
<dbReference type="CDD" id="cd06661">
    <property type="entry name" value="GGCT_like"/>
    <property type="match status" value="1"/>
</dbReference>
<dbReference type="InterPro" id="IPR009288">
    <property type="entry name" value="AIG2-like_dom"/>
</dbReference>
<gene>
    <name evidence="5" type="ORF">IAC80_00620</name>
</gene>
<feature type="active site" description="Proton acceptor" evidence="2">
    <location>
        <position position="79"/>
    </location>
</feature>
<evidence type="ECO:0000256" key="2">
    <source>
        <dbReference type="PIRSR" id="PIRSR617939-1"/>
    </source>
</evidence>
<dbReference type="AlphaFoldDB" id="A0A9D1NYR2"/>
<accession>A0A9D1NYR2</accession>
<reference evidence="5" key="1">
    <citation type="submission" date="2020-10" db="EMBL/GenBank/DDBJ databases">
        <authorList>
            <person name="Gilroy R."/>
        </authorList>
    </citation>
    <scope>NUCLEOTIDE SEQUENCE</scope>
    <source>
        <strain evidence="5">ChiBcec6-7307</strain>
    </source>
</reference>
<dbReference type="Proteomes" id="UP000886889">
    <property type="component" value="Unassembled WGS sequence"/>
</dbReference>
<evidence type="ECO:0000259" key="4">
    <source>
        <dbReference type="Pfam" id="PF06094"/>
    </source>
</evidence>
<dbReference type="InterPro" id="IPR036568">
    <property type="entry name" value="GGCT-like_sf"/>
</dbReference>
<dbReference type="SUPFAM" id="SSF110857">
    <property type="entry name" value="Gamma-glutamyl cyclotransferase-like"/>
    <property type="match status" value="1"/>
</dbReference>
<reference evidence="5" key="2">
    <citation type="journal article" date="2021" name="PeerJ">
        <title>Extensive microbial diversity within the chicken gut microbiome revealed by metagenomics and culture.</title>
        <authorList>
            <person name="Gilroy R."/>
            <person name="Ravi A."/>
            <person name="Getino M."/>
            <person name="Pursley I."/>
            <person name="Horton D.L."/>
            <person name="Alikhan N.F."/>
            <person name="Baker D."/>
            <person name="Gharbi K."/>
            <person name="Hall N."/>
            <person name="Watson M."/>
            <person name="Adriaenssens E.M."/>
            <person name="Foster-Nyarko E."/>
            <person name="Jarju S."/>
            <person name="Secka A."/>
            <person name="Antonio M."/>
            <person name="Oren A."/>
            <person name="Chaudhuri R.R."/>
            <person name="La Ragione R."/>
            <person name="Hildebrand F."/>
            <person name="Pallen M.J."/>
        </authorList>
    </citation>
    <scope>NUCLEOTIDE SEQUENCE</scope>
    <source>
        <strain evidence="5">ChiBcec6-7307</strain>
    </source>
</reference>
<proteinExistence type="predicted"/>
<dbReference type="InterPro" id="IPR017939">
    <property type="entry name" value="G-Glutamylcylcotransferase"/>
</dbReference>
<evidence type="ECO:0000256" key="1">
    <source>
        <dbReference type="ARBA" id="ARBA00023239"/>
    </source>
</evidence>
<protein>
    <submittedName>
        <fullName evidence="5">Gamma-glutamylcyclotransferase</fullName>
    </submittedName>
</protein>
<keyword evidence="1" id="KW-0456">Lyase</keyword>
<dbReference type="EMBL" id="DVOS01000006">
    <property type="protein sequence ID" value="HIV22418.1"/>
    <property type="molecule type" value="Genomic_DNA"/>
</dbReference>
<comment type="caution">
    <text evidence="5">The sequence shown here is derived from an EMBL/GenBank/DDBJ whole genome shotgun (WGS) entry which is preliminary data.</text>
</comment>
<feature type="binding site" evidence="3">
    <location>
        <begin position="7"/>
        <end position="12"/>
    </location>
    <ligand>
        <name>substrate</name>
    </ligand>
</feature>
<name>A0A9D1NYR2_9FIRM</name>
<dbReference type="Pfam" id="PF06094">
    <property type="entry name" value="GGACT"/>
    <property type="match status" value="1"/>
</dbReference>
<feature type="binding site" evidence="3">
    <location>
        <position position="125"/>
    </location>
    <ligand>
        <name>substrate</name>
    </ligand>
</feature>
<sequence>MRQEKFYIAYGSNLHIRQMKERCPQARIIGTAVLKDYRLLVRRGDSGAYLTIEPKKGDFVPVGVWAVAPEDEAALDEYEGFPRLYEKKEMRLPVTLRETGETKDCRAFFYVMYQEYPLGSPTEEYKETCRQGYRDFGFDESVLEAALTNSRR</sequence>
<evidence type="ECO:0000313" key="5">
    <source>
        <dbReference type="EMBL" id="HIV22418.1"/>
    </source>
</evidence>
<evidence type="ECO:0000256" key="3">
    <source>
        <dbReference type="PIRSR" id="PIRSR617939-2"/>
    </source>
</evidence>
<evidence type="ECO:0000313" key="6">
    <source>
        <dbReference type="Proteomes" id="UP000886889"/>
    </source>
</evidence>